<dbReference type="InterPro" id="IPR010721">
    <property type="entry name" value="UstE-like"/>
</dbReference>
<protein>
    <recommendedName>
        <fullName evidence="4">Steroid 5-alpha reductase C-terminal domain-containing protein</fullName>
    </recommendedName>
</protein>
<dbReference type="Pfam" id="PF06966">
    <property type="entry name" value="DUF1295"/>
    <property type="match status" value="1"/>
</dbReference>
<proteinExistence type="predicted"/>
<feature type="compositionally biased region" description="Basic and acidic residues" evidence="1">
    <location>
        <begin position="1"/>
        <end position="22"/>
    </location>
</feature>
<reference evidence="2" key="1">
    <citation type="journal article" date="2020" name="Stud. Mycol.">
        <title>101 Dothideomycetes genomes: a test case for predicting lifestyles and emergence of pathogens.</title>
        <authorList>
            <person name="Haridas S."/>
            <person name="Albert R."/>
            <person name="Binder M."/>
            <person name="Bloem J."/>
            <person name="Labutti K."/>
            <person name="Salamov A."/>
            <person name="Andreopoulos B."/>
            <person name="Baker S."/>
            <person name="Barry K."/>
            <person name="Bills G."/>
            <person name="Bluhm B."/>
            <person name="Cannon C."/>
            <person name="Castanera R."/>
            <person name="Culley D."/>
            <person name="Daum C."/>
            <person name="Ezra D."/>
            <person name="Gonzalez J."/>
            <person name="Henrissat B."/>
            <person name="Kuo A."/>
            <person name="Liang C."/>
            <person name="Lipzen A."/>
            <person name="Lutzoni F."/>
            <person name="Magnuson J."/>
            <person name="Mondo S."/>
            <person name="Nolan M."/>
            <person name="Ohm R."/>
            <person name="Pangilinan J."/>
            <person name="Park H.-J."/>
            <person name="Ramirez L."/>
            <person name="Alfaro M."/>
            <person name="Sun H."/>
            <person name="Tritt A."/>
            <person name="Yoshinaga Y."/>
            <person name="Zwiers L.-H."/>
            <person name="Turgeon B."/>
            <person name="Goodwin S."/>
            <person name="Spatafora J."/>
            <person name="Crous P."/>
            <person name="Grigoriev I."/>
        </authorList>
    </citation>
    <scope>NUCLEOTIDE SEQUENCE</scope>
    <source>
        <strain evidence="2">CBS 627.86</strain>
    </source>
</reference>
<accession>A0A6A5Z412</accession>
<dbReference type="PANTHER" id="PTHR32251">
    <property type="entry name" value="3-OXO-5-ALPHA-STEROID 4-DEHYDROGENASE"/>
    <property type="match status" value="1"/>
</dbReference>
<keyword evidence="3" id="KW-1185">Reference proteome</keyword>
<dbReference type="EMBL" id="ML977327">
    <property type="protein sequence ID" value="KAF2113816.1"/>
    <property type="molecule type" value="Genomic_DNA"/>
</dbReference>
<evidence type="ECO:0000313" key="3">
    <source>
        <dbReference type="Proteomes" id="UP000799770"/>
    </source>
</evidence>
<name>A0A6A5Z412_9PLEO</name>
<dbReference type="PANTHER" id="PTHR32251:SF15">
    <property type="entry name" value="3-OXO-5-ALPHA-STEROID 4-DEHYDROGENASE (DUF1295)"/>
    <property type="match status" value="1"/>
</dbReference>
<evidence type="ECO:0008006" key="4">
    <source>
        <dbReference type="Google" id="ProtNLM"/>
    </source>
</evidence>
<dbReference type="Gene3D" id="1.20.120.1630">
    <property type="match status" value="1"/>
</dbReference>
<evidence type="ECO:0000256" key="1">
    <source>
        <dbReference type="SAM" id="MobiDB-lite"/>
    </source>
</evidence>
<dbReference type="AlphaFoldDB" id="A0A6A5Z412"/>
<organism evidence="2 3">
    <name type="scientific">Lophiotrema nucula</name>
    <dbReference type="NCBI Taxonomy" id="690887"/>
    <lineage>
        <taxon>Eukaryota</taxon>
        <taxon>Fungi</taxon>
        <taxon>Dikarya</taxon>
        <taxon>Ascomycota</taxon>
        <taxon>Pezizomycotina</taxon>
        <taxon>Dothideomycetes</taxon>
        <taxon>Pleosporomycetidae</taxon>
        <taxon>Pleosporales</taxon>
        <taxon>Lophiotremataceae</taxon>
        <taxon>Lophiotrema</taxon>
    </lineage>
</organism>
<feature type="region of interest" description="Disordered" evidence="1">
    <location>
        <begin position="1"/>
        <end position="24"/>
    </location>
</feature>
<sequence length="272" mass="29948">MADKARANDPRSEASKSRDLISRGDYTPTPVGKALFVVLRSLDPFIQYSILAHGTGTALLHRVGLRTLPQGLPAYTGIELVDQLGLSPYRLILLGMTIGSSLKQNLWVTAISSEPMSVGNAITISLFNTVVNGINQYAFLLAATSASKESDFPQPSLIVGSVLYSIGLLTELISEAQRKRFKSDPKNKGKPYTGGLWALARHINYGAYTVWRAGYALAAGGWIWGSIVGAFFFSDFATRGVPILNEYCEKRYGEDWQRFKKQTKYRLIPGIY</sequence>
<dbReference type="GO" id="GO:0016020">
    <property type="term" value="C:membrane"/>
    <property type="evidence" value="ECO:0007669"/>
    <property type="project" value="TreeGrafter"/>
</dbReference>
<dbReference type="Proteomes" id="UP000799770">
    <property type="component" value="Unassembled WGS sequence"/>
</dbReference>
<dbReference type="OrthoDB" id="67965at2759"/>
<evidence type="ECO:0000313" key="2">
    <source>
        <dbReference type="EMBL" id="KAF2113816.1"/>
    </source>
</evidence>
<gene>
    <name evidence="2" type="ORF">BDV96DRAFT_601282</name>
</gene>